<dbReference type="AlphaFoldDB" id="A0A167GP47"/>
<dbReference type="SUPFAM" id="SSF50685">
    <property type="entry name" value="Barwin-like endoglucanases"/>
    <property type="match status" value="1"/>
</dbReference>
<dbReference type="KEGG" id="hyl:LPB072_20130"/>
<dbReference type="STRING" id="1763535.LPB072_20130"/>
<dbReference type="HAMAP" id="MF_02071">
    <property type="entry name" value="RlpA"/>
    <property type="match status" value="1"/>
</dbReference>
<organism evidence="7 10">
    <name type="scientific">Hydrogenophaga crassostreae</name>
    <dbReference type="NCBI Taxonomy" id="1763535"/>
    <lineage>
        <taxon>Bacteria</taxon>
        <taxon>Pseudomonadati</taxon>
        <taxon>Pseudomonadota</taxon>
        <taxon>Betaproteobacteria</taxon>
        <taxon>Burkholderiales</taxon>
        <taxon>Comamonadaceae</taxon>
        <taxon>Hydrogenophaga</taxon>
    </lineage>
</organism>
<keyword evidence="1 3" id="KW-0456">Lyase</keyword>
<dbReference type="Proteomes" id="UP000185680">
    <property type="component" value="Chromosome"/>
</dbReference>
<dbReference type="GO" id="GO:0071555">
    <property type="term" value="P:cell wall organization"/>
    <property type="evidence" value="ECO:0007669"/>
    <property type="project" value="UniProtKB-KW"/>
</dbReference>
<evidence type="ECO:0000256" key="1">
    <source>
        <dbReference type="ARBA" id="ARBA00023239"/>
    </source>
</evidence>
<dbReference type="EMBL" id="CP017476">
    <property type="protein sequence ID" value="AOW15858.1"/>
    <property type="molecule type" value="Genomic_DNA"/>
</dbReference>
<dbReference type="InterPro" id="IPR012997">
    <property type="entry name" value="RplA"/>
</dbReference>
<evidence type="ECO:0000313" key="8">
    <source>
        <dbReference type="EMBL" id="OAD39709.1"/>
    </source>
</evidence>
<evidence type="ECO:0000259" key="6">
    <source>
        <dbReference type="Pfam" id="PF03330"/>
    </source>
</evidence>
<dbReference type="Proteomes" id="UP000185657">
    <property type="component" value="Unassembled WGS sequence"/>
</dbReference>
<keyword evidence="9" id="KW-1185">Reference proteome</keyword>
<reference evidence="8 9" key="1">
    <citation type="submission" date="2016-02" db="EMBL/GenBank/DDBJ databases">
        <title>Draft genome sequence of Hydrogenophaga sp. LPB0072.</title>
        <authorList>
            <person name="Shin S.-K."/>
            <person name="Yi H."/>
        </authorList>
    </citation>
    <scope>NUCLEOTIDE SEQUENCE [LARGE SCALE GENOMIC DNA]</scope>
    <source>
        <strain evidence="8 9">LPB0072</strain>
    </source>
</reference>
<dbReference type="PANTHER" id="PTHR34183">
    <property type="entry name" value="ENDOLYTIC PEPTIDOGLYCAN TRANSGLYCOSYLASE RLPA"/>
    <property type="match status" value="1"/>
</dbReference>
<evidence type="ECO:0000313" key="7">
    <source>
        <dbReference type="EMBL" id="AOW15858.1"/>
    </source>
</evidence>
<dbReference type="GO" id="GO:0000270">
    <property type="term" value="P:peptidoglycan metabolic process"/>
    <property type="evidence" value="ECO:0007669"/>
    <property type="project" value="UniProtKB-UniRule"/>
</dbReference>
<evidence type="ECO:0000256" key="3">
    <source>
        <dbReference type="HAMAP-Rule" id="MF_02071"/>
    </source>
</evidence>
<dbReference type="Gene3D" id="2.40.40.10">
    <property type="entry name" value="RlpA-like domain"/>
    <property type="match status" value="1"/>
</dbReference>
<proteinExistence type="inferred from homology"/>
<evidence type="ECO:0000256" key="5">
    <source>
        <dbReference type="SAM" id="MobiDB-lite"/>
    </source>
</evidence>
<comment type="similarity">
    <text evidence="3 4">Belongs to the RlpA family.</text>
</comment>
<evidence type="ECO:0000313" key="9">
    <source>
        <dbReference type="Proteomes" id="UP000185657"/>
    </source>
</evidence>
<keyword evidence="2 3" id="KW-0961">Cell wall biogenesis/degradation</keyword>
<dbReference type="CDD" id="cd22268">
    <property type="entry name" value="DPBB_RlpA-like"/>
    <property type="match status" value="1"/>
</dbReference>
<dbReference type="OrthoDB" id="9779128at2"/>
<accession>A0A167GP47</accession>
<dbReference type="InterPro" id="IPR034718">
    <property type="entry name" value="RlpA"/>
</dbReference>
<protein>
    <recommendedName>
        <fullName evidence="3">Endolytic peptidoglycan transglycosylase RlpA</fullName>
        <ecNumber evidence="3">4.2.2.-</ecNumber>
    </recommendedName>
</protein>
<dbReference type="EC" id="4.2.2.-" evidence="3"/>
<sequence length="138" mass="15113">MPAPASSDLPSATRLPEIRPELTASESLSSVPESAPPSDAEGEVIERGRATWYGRKFHGKRTASGELFDMHELTAAHKTLPFGTLVRVRSLRNGREVVVRINDRGPFTKGRVIDLSQAAMKALGLRARGVVRVELLRE</sequence>
<name>A0A167GP47_9BURK</name>
<dbReference type="GO" id="GO:0008932">
    <property type="term" value="F:lytic endotransglycosylase activity"/>
    <property type="evidence" value="ECO:0007669"/>
    <property type="project" value="UniProtKB-UniRule"/>
</dbReference>
<dbReference type="InterPro" id="IPR009009">
    <property type="entry name" value="RlpA-like_DPBB"/>
</dbReference>
<comment type="function">
    <text evidence="3">Lytic transglycosylase with a strong preference for naked glycan strands that lack stem peptides.</text>
</comment>
<gene>
    <name evidence="3" type="primary">rlpA</name>
    <name evidence="7" type="ORF">LPB072_20130</name>
    <name evidence="8" type="ORF">LPB72_20300</name>
</gene>
<reference evidence="7 10" key="2">
    <citation type="submission" date="2016-10" db="EMBL/GenBank/DDBJ databases">
        <title>Hydorgenophaga sp. LPB0072 isolated from gastropod.</title>
        <authorList>
            <person name="Kim E."/>
            <person name="Yi H."/>
        </authorList>
    </citation>
    <scope>NUCLEOTIDE SEQUENCE [LARGE SCALE GENOMIC DNA]</scope>
    <source>
        <strain evidence="7 10">LPB0072</strain>
    </source>
</reference>
<dbReference type="NCBIfam" id="TIGR00413">
    <property type="entry name" value="rlpA"/>
    <property type="match status" value="1"/>
</dbReference>
<evidence type="ECO:0000256" key="4">
    <source>
        <dbReference type="RuleBase" id="RU003495"/>
    </source>
</evidence>
<feature type="region of interest" description="Disordered" evidence="5">
    <location>
        <begin position="1"/>
        <end position="42"/>
    </location>
</feature>
<dbReference type="PANTHER" id="PTHR34183:SF1">
    <property type="entry name" value="ENDOLYTIC PEPTIDOGLYCAN TRANSGLYCOSYLASE RLPA"/>
    <property type="match status" value="1"/>
</dbReference>
<feature type="domain" description="RlpA-like protein double-psi beta-barrel" evidence="6">
    <location>
        <begin position="46"/>
        <end position="134"/>
    </location>
</feature>
<evidence type="ECO:0000256" key="2">
    <source>
        <dbReference type="ARBA" id="ARBA00023316"/>
    </source>
</evidence>
<dbReference type="EMBL" id="LVWD01000041">
    <property type="protein sequence ID" value="OAD39709.1"/>
    <property type="molecule type" value="Genomic_DNA"/>
</dbReference>
<evidence type="ECO:0000313" key="10">
    <source>
        <dbReference type="Proteomes" id="UP000185680"/>
    </source>
</evidence>
<dbReference type="Pfam" id="PF03330">
    <property type="entry name" value="DPBB_1"/>
    <property type="match status" value="1"/>
</dbReference>
<dbReference type="InterPro" id="IPR036908">
    <property type="entry name" value="RlpA-like_sf"/>
</dbReference>